<organism evidence="2 3">
    <name type="scientific">Paraclostridium sordellii</name>
    <name type="common">Clostridium sordellii</name>
    <dbReference type="NCBI Taxonomy" id="1505"/>
    <lineage>
        <taxon>Bacteria</taxon>
        <taxon>Bacillati</taxon>
        <taxon>Bacillota</taxon>
        <taxon>Clostridia</taxon>
        <taxon>Peptostreptococcales</taxon>
        <taxon>Peptostreptococcaceae</taxon>
        <taxon>Paraclostridium</taxon>
    </lineage>
</organism>
<sequence>MSKINCSVDNCSHNNKGICYANRIDIQGNKATSIEHTACASFLDNSVYSTLTNNTNDTGACSCLCCKVSTCNYNENNLCTLESIKVSSDNKKPNIYSETSCSSFKCK</sequence>
<dbReference type="InterPro" id="IPR011437">
    <property type="entry name" value="DUF1540"/>
</dbReference>
<feature type="domain" description="DUF1540" evidence="1">
    <location>
        <begin position="4"/>
        <end position="42"/>
    </location>
</feature>
<accession>A0A0C7Q4H8</accession>
<evidence type="ECO:0000259" key="1">
    <source>
        <dbReference type="Pfam" id="PF07561"/>
    </source>
</evidence>
<dbReference type="OrthoDB" id="9792226at2"/>
<protein>
    <recommendedName>
        <fullName evidence="1">DUF1540 domain-containing protein</fullName>
    </recommendedName>
</protein>
<gene>
    <name evidence="2" type="ORF">R28058_28901</name>
</gene>
<dbReference type="Pfam" id="PF07561">
    <property type="entry name" value="DUF1540"/>
    <property type="match status" value="2"/>
</dbReference>
<dbReference type="Proteomes" id="UP000049127">
    <property type="component" value="Unassembled WGS sequence"/>
</dbReference>
<dbReference type="RefSeq" id="WP_055337280.1">
    <property type="nucleotide sequence ID" value="NZ_CDNF01000032.1"/>
</dbReference>
<name>A0A0C7Q4H8_PARSO</name>
<feature type="domain" description="DUF1540" evidence="1">
    <location>
        <begin position="66"/>
        <end position="104"/>
    </location>
</feature>
<proteinExistence type="predicted"/>
<dbReference type="AlphaFoldDB" id="A0A0C7Q4H8"/>
<dbReference type="EMBL" id="CEKZ01000023">
    <property type="protein sequence ID" value="CEQ05173.1"/>
    <property type="molecule type" value="Genomic_DNA"/>
</dbReference>
<reference evidence="3" key="1">
    <citation type="submission" date="2015-01" db="EMBL/GenBank/DDBJ databases">
        <authorList>
            <person name="Aslett M.A."/>
            <person name="De Silva N."/>
        </authorList>
    </citation>
    <scope>NUCLEOTIDE SEQUENCE [LARGE SCALE GENOMIC DNA]</scope>
    <source>
        <strain evidence="3">R28058</strain>
    </source>
</reference>
<evidence type="ECO:0000313" key="2">
    <source>
        <dbReference type="EMBL" id="CEQ05173.1"/>
    </source>
</evidence>
<evidence type="ECO:0000313" key="3">
    <source>
        <dbReference type="Proteomes" id="UP000049127"/>
    </source>
</evidence>